<dbReference type="Pfam" id="PF08479">
    <property type="entry name" value="POTRA_2"/>
    <property type="match status" value="1"/>
</dbReference>
<keyword evidence="3" id="KW-0998">Cell outer membrane</keyword>
<dbReference type="InterPro" id="IPR051544">
    <property type="entry name" value="TPS_OM_transporter"/>
</dbReference>
<evidence type="ECO:0000259" key="6">
    <source>
        <dbReference type="Pfam" id="PF08479"/>
    </source>
</evidence>
<dbReference type="RefSeq" id="WP_046992221.1">
    <property type="nucleotide sequence ID" value="NZ_JAIS01000093.1"/>
</dbReference>
<protein>
    <submittedName>
        <fullName evidence="7">Hemin-binding protein</fullName>
    </submittedName>
</protein>
<name>A0A837J3F1_9BACT</name>
<keyword evidence="2" id="KW-0812">Transmembrane</keyword>
<dbReference type="Gene3D" id="2.40.160.50">
    <property type="entry name" value="membrane protein fhac: a member of the omp85/tpsb transporter family"/>
    <property type="match status" value="1"/>
</dbReference>
<evidence type="ECO:0000256" key="4">
    <source>
        <dbReference type="SAM" id="SignalP"/>
    </source>
</evidence>
<accession>A0A837J3F1</accession>
<evidence type="ECO:0000259" key="5">
    <source>
        <dbReference type="Pfam" id="PF03865"/>
    </source>
</evidence>
<dbReference type="Pfam" id="PF03865">
    <property type="entry name" value="ShlB"/>
    <property type="match status" value="1"/>
</dbReference>
<dbReference type="Gene3D" id="3.10.20.310">
    <property type="entry name" value="membrane protein fhac"/>
    <property type="match status" value="1"/>
</dbReference>
<proteinExistence type="predicted"/>
<sequence>MKLVKRVVTLSLLSSVVLLGVTPNFNSGNIEKQIQAPKDIPTAQKPSVELKGLKSSSAIKDFDESKKAFIKDFAFSGNTKISSQELSELLKDYKAKELSFKQIQEVLSLVNKYYRTKGYFVSRAYLVSQDLEKNNNILQVSILEGSYGEFKVENSSLVNDSVIQNILDSVKDKDIIDTNSIQRVTNLINDRAGSVVTKAAISPGQKVGTSDFDIGVEATKRVNGYIVADNYGSRYTGYNRLQSLLNINSPFNIGDKISISGLVSNGADLKNGKIAYELPLNSYGLKADFGYSRTNYNLIEEYESLDAKGNSNIYEVGLSYPLLRTTNENLYLKGKYYYKDLNDYMSGDKYEDKSISSFVTSLDYDKNYSIGNLPARIFANLNLTSGHLSSKDSNPNNGNYNKIDTYIANDIYFSDIFSLNSMLTAQKVLGHKNLDGNEDLSLGGVNSVRVYSYSEQSGENGYVLNLEFLTKLPNISSYSHKVGLFYDIGDVYAEKNQDTTFERKRLKDIGLGYYANYEDFFARVQMAWNANSDEIQSEYTNHKNSKLLLQAGWVF</sequence>
<dbReference type="GO" id="GO:0098046">
    <property type="term" value="C:type V protein secretion system complex"/>
    <property type="evidence" value="ECO:0007669"/>
    <property type="project" value="TreeGrafter"/>
</dbReference>
<evidence type="ECO:0000256" key="1">
    <source>
        <dbReference type="ARBA" id="ARBA00022452"/>
    </source>
</evidence>
<organism evidence="7 8">
    <name type="scientific">Aliarcobacter butzleri L351</name>
    <dbReference type="NCBI Taxonomy" id="1447259"/>
    <lineage>
        <taxon>Bacteria</taxon>
        <taxon>Pseudomonadati</taxon>
        <taxon>Campylobacterota</taxon>
        <taxon>Epsilonproteobacteria</taxon>
        <taxon>Campylobacterales</taxon>
        <taxon>Arcobacteraceae</taxon>
        <taxon>Aliarcobacter</taxon>
    </lineage>
</organism>
<keyword evidence="1" id="KW-0472">Membrane</keyword>
<feature type="signal peptide" evidence="4">
    <location>
        <begin position="1"/>
        <end position="20"/>
    </location>
</feature>
<gene>
    <name evidence="7" type="ORF">AF76_10065</name>
</gene>
<evidence type="ECO:0000256" key="3">
    <source>
        <dbReference type="ARBA" id="ARBA00023237"/>
    </source>
</evidence>
<dbReference type="EMBL" id="JAIS01000093">
    <property type="protein sequence ID" value="KLD99852.1"/>
    <property type="molecule type" value="Genomic_DNA"/>
</dbReference>
<feature type="chain" id="PRO_5033046115" evidence="4">
    <location>
        <begin position="21"/>
        <end position="555"/>
    </location>
</feature>
<feature type="domain" description="Haemolysin activator HlyB C-terminal" evidence="5">
    <location>
        <begin position="208"/>
        <end position="499"/>
    </location>
</feature>
<evidence type="ECO:0000313" key="7">
    <source>
        <dbReference type="EMBL" id="KLD99852.1"/>
    </source>
</evidence>
<feature type="domain" description="Polypeptide-transport-associated ShlB-type" evidence="6">
    <location>
        <begin position="70"/>
        <end position="145"/>
    </location>
</feature>
<dbReference type="PANTHER" id="PTHR34597">
    <property type="entry name" value="SLR1661 PROTEIN"/>
    <property type="match status" value="1"/>
</dbReference>
<comment type="caution">
    <text evidence="7">The sequence shown here is derived from an EMBL/GenBank/DDBJ whole genome shotgun (WGS) entry which is preliminary data.</text>
</comment>
<dbReference type="AlphaFoldDB" id="A0A837J3F1"/>
<dbReference type="InterPro" id="IPR005565">
    <property type="entry name" value="Hemolysn_activator_HlyB_C"/>
</dbReference>
<dbReference type="PANTHER" id="PTHR34597:SF1">
    <property type="entry name" value="HEME_HEMOPEXIN TRANSPORTER PROTEIN HUXB"/>
    <property type="match status" value="1"/>
</dbReference>
<evidence type="ECO:0000313" key="8">
    <source>
        <dbReference type="Proteomes" id="UP000035526"/>
    </source>
</evidence>
<dbReference type="GO" id="GO:0046819">
    <property type="term" value="P:protein secretion by the type V secretion system"/>
    <property type="evidence" value="ECO:0007669"/>
    <property type="project" value="TreeGrafter"/>
</dbReference>
<reference evidence="7 8" key="1">
    <citation type="submission" date="2014-01" db="EMBL/GenBank/DDBJ databases">
        <title>Development of a Comparative Genomic Fingerprinting Assay for High Resolution Genotyping of Arcobacter butzleri.</title>
        <authorList>
            <person name="Webb A.L."/>
            <person name="Inglis G.D."/>
            <person name="Kruczkiewicz P."/>
            <person name="Selinger L.B."/>
            <person name="Taboada E.N."/>
        </authorList>
    </citation>
    <scope>NUCLEOTIDE SEQUENCE [LARGE SCALE GENOMIC DNA]</scope>
    <source>
        <strain evidence="7 8">L351</strain>
    </source>
</reference>
<keyword evidence="4" id="KW-0732">Signal</keyword>
<evidence type="ECO:0000256" key="2">
    <source>
        <dbReference type="ARBA" id="ARBA00022692"/>
    </source>
</evidence>
<keyword evidence="1" id="KW-1134">Transmembrane beta strand</keyword>
<dbReference type="GO" id="GO:0008320">
    <property type="term" value="F:protein transmembrane transporter activity"/>
    <property type="evidence" value="ECO:0007669"/>
    <property type="project" value="TreeGrafter"/>
</dbReference>
<dbReference type="InterPro" id="IPR013686">
    <property type="entry name" value="Polypept-transport_assoc_ShlB"/>
</dbReference>
<dbReference type="Proteomes" id="UP000035526">
    <property type="component" value="Unassembled WGS sequence"/>
</dbReference>